<comment type="caution">
    <text evidence="1">The sequence shown here is derived from an EMBL/GenBank/DDBJ whole genome shotgun (WGS) entry which is preliminary data.</text>
</comment>
<accession>A0A288Q6V2</accession>
<dbReference type="GeneID" id="94546435"/>
<dbReference type="PANTHER" id="PTHR37309">
    <property type="entry name" value="SLR0284 PROTEIN"/>
    <property type="match status" value="1"/>
</dbReference>
<sequence>MMFNRFSFLQRLLINVIMLLALAGFFKNGLYIENFTTGILAALVLGILNGILRPFLQLISLPLTLLTFGLFGFVINAVILWLTSWIVGAGFQFASFGWALLISVIMSVINAILSSYLVRNNK</sequence>
<dbReference type="PANTHER" id="PTHR37309:SF1">
    <property type="entry name" value="SLR0284 PROTEIN"/>
    <property type="match status" value="1"/>
</dbReference>
<protein>
    <submittedName>
        <fullName evidence="1">Putative membrane protein</fullName>
    </submittedName>
</protein>
<reference evidence="1 2" key="1">
    <citation type="submission" date="2018-07" db="EMBL/GenBank/DDBJ databases">
        <title>Genomic Encyclopedia of Type Strains, Phase III (KMG-III): the genomes of soil and plant-associated and newly described type strains.</title>
        <authorList>
            <person name="Whitman W."/>
        </authorList>
    </citation>
    <scope>NUCLEOTIDE SEQUENCE [LARGE SCALE GENOMIC DNA]</scope>
    <source>
        <strain evidence="1 2">CECT 7031</strain>
    </source>
</reference>
<evidence type="ECO:0000313" key="1">
    <source>
        <dbReference type="EMBL" id="RDL05400.1"/>
    </source>
</evidence>
<name>A0A288Q6V2_9LACO</name>
<dbReference type="KEGG" id="wso:WSWS_01249"/>
<dbReference type="RefSeq" id="WP_070230448.1">
    <property type="nucleotide sequence ID" value="NZ_CP017326.1"/>
</dbReference>
<dbReference type="Proteomes" id="UP000254912">
    <property type="component" value="Unassembled WGS sequence"/>
</dbReference>
<dbReference type="AlphaFoldDB" id="A0A288Q6V2"/>
<evidence type="ECO:0000313" key="2">
    <source>
        <dbReference type="Proteomes" id="UP000254912"/>
    </source>
</evidence>
<keyword evidence="2" id="KW-1185">Reference proteome</keyword>
<organism evidence="1 2">
    <name type="scientific">Weissella soli</name>
    <dbReference type="NCBI Taxonomy" id="155866"/>
    <lineage>
        <taxon>Bacteria</taxon>
        <taxon>Bacillati</taxon>
        <taxon>Bacillota</taxon>
        <taxon>Bacilli</taxon>
        <taxon>Lactobacillales</taxon>
        <taxon>Lactobacillaceae</taxon>
        <taxon>Weissella</taxon>
    </lineage>
</organism>
<gene>
    <name evidence="1" type="ORF">DFP99_1361</name>
</gene>
<dbReference type="Pfam" id="PF04020">
    <property type="entry name" value="Phage_holin_4_2"/>
    <property type="match status" value="1"/>
</dbReference>
<dbReference type="InterPro" id="IPR007165">
    <property type="entry name" value="Phage_holin_4_2"/>
</dbReference>
<dbReference type="EMBL" id="QRAS01000003">
    <property type="protein sequence ID" value="RDL05400.1"/>
    <property type="molecule type" value="Genomic_DNA"/>
</dbReference>
<dbReference type="OrthoDB" id="7205479at2"/>
<proteinExistence type="predicted"/>